<evidence type="ECO:0000313" key="3">
    <source>
        <dbReference type="EMBL" id="TLU65323.1"/>
    </source>
</evidence>
<keyword evidence="1" id="KW-0472">Membrane</keyword>
<accession>A0A5R9ILI1</accession>
<dbReference type="Proteomes" id="UP000307790">
    <property type="component" value="Unassembled WGS sequence"/>
</dbReference>
<reference evidence="3 4" key="1">
    <citation type="submission" date="2019-05" db="EMBL/GenBank/DDBJ databases">
        <title>Genome sequences of Thalassotalea litorea 1K03283.</title>
        <authorList>
            <person name="Zhang D."/>
        </authorList>
    </citation>
    <scope>NUCLEOTIDE SEQUENCE [LARGE SCALE GENOMIC DNA]</scope>
    <source>
        <strain evidence="3 4">MCCC 1K03283</strain>
    </source>
</reference>
<evidence type="ECO:0000256" key="1">
    <source>
        <dbReference type="SAM" id="Phobius"/>
    </source>
</evidence>
<dbReference type="Gene3D" id="3.10.450.50">
    <property type="match status" value="1"/>
</dbReference>
<dbReference type="AlphaFoldDB" id="A0A5R9ILI1"/>
<keyword evidence="2" id="KW-0732">Signal</keyword>
<organism evidence="3 4">
    <name type="scientific">Thalassotalea litorea</name>
    <dbReference type="NCBI Taxonomy" id="2020715"/>
    <lineage>
        <taxon>Bacteria</taxon>
        <taxon>Pseudomonadati</taxon>
        <taxon>Pseudomonadota</taxon>
        <taxon>Gammaproteobacteria</taxon>
        <taxon>Alteromonadales</taxon>
        <taxon>Colwelliaceae</taxon>
        <taxon>Thalassotalea</taxon>
    </lineage>
</organism>
<dbReference type="InterPro" id="IPR032710">
    <property type="entry name" value="NTF2-like_dom_sf"/>
</dbReference>
<gene>
    <name evidence="3" type="ORF">FE810_08525</name>
</gene>
<evidence type="ECO:0000313" key="4">
    <source>
        <dbReference type="Proteomes" id="UP000307790"/>
    </source>
</evidence>
<comment type="caution">
    <text evidence="3">The sequence shown here is derived from an EMBL/GenBank/DDBJ whole genome shotgun (WGS) entry which is preliminary data.</text>
</comment>
<proteinExistence type="predicted"/>
<keyword evidence="1" id="KW-0812">Transmembrane</keyword>
<dbReference type="OrthoDB" id="6226303at2"/>
<dbReference type="InterPro" id="IPR009959">
    <property type="entry name" value="Cyclase_SnoaL-like"/>
</dbReference>
<evidence type="ECO:0000256" key="2">
    <source>
        <dbReference type="SAM" id="SignalP"/>
    </source>
</evidence>
<dbReference type="Pfam" id="PF07366">
    <property type="entry name" value="SnoaL"/>
    <property type="match status" value="1"/>
</dbReference>
<keyword evidence="1" id="KW-1133">Transmembrane helix</keyword>
<dbReference type="SUPFAM" id="SSF54427">
    <property type="entry name" value="NTF2-like"/>
    <property type="match status" value="1"/>
</dbReference>
<dbReference type="RefSeq" id="WP_138319626.1">
    <property type="nucleotide sequence ID" value="NZ_VCBC01000007.1"/>
</dbReference>
<sequence>MKKLTIMTLLWCSLLLTANASEATDLQERNKKIARDFYQDLWFSNNTDNYQKYVAEQYEVWDIGERKGVTEPAITQKHIADMFWQNGKLSGKIDYQIAEGDWVATRWVSHYEPSTLKGKLFKTDSSGLPIINVLKFNEDGKIIEFWNHRHDIDTRQTLRFTITGLLIGLFIALIPTIIAIRQRKKIRKLASQ</sequence>
<feature type="chain" id="PRO_5024467451" evidence="2">
    <location>
        <begin position="24"/>
        <end position="192"/>
    </location>
</feature>
<feature type="transmembrane region" description="Helical" evidence="1">
    <location>
        <begin position="158"/>
        <end position="180"/>
    </location>
</feature>
<protein>
    <submittedName>
        <fullName evidence="3">Ester cyclase</fullName>
    </submittedName>
</protein>
<dbReference type="GO" id="GO:0030638">
    <property type="term" value="P:polyketide metabolic process"/>
    <property type="evidence" value="ECO:0007669"/>
    <property type="project" value="InterPro"/>
</dbReference>
<feature type="signal peptide" evidence="2">
    <location>
        <begin position="1"/>
        <end position="23"/>
    </location>
</feature>
<keyword evidence="4" id="KW-1185">Reference proteome</keyword>
<name>A0A5R9ILI1_9GAMM</name>
<dbReference type="EMBL" id="VCBC01000007">
    <property type="protein sequence ID" value="TLU65323.1"/>
    <property type="molecule type" value="Genomic_DNA"/>
</dbReference>